<dbReference type="SUPFAM" id="SSF56601">
    <property type="entry name" value="beta-lactamase/transpeptidase-like"/>
    <property type="match status" value="1"/>
</dbReference>
<gene>
    <name evidence="4" type="ORF">HKI87_05g34940</name>
</gene>
<feature type="domain" description="Beta-lactamase-related" evidence="3">
    <location>
        <begin position="301"/>
        <end position="431"/>
    </location>
</feature>
<dbReference type="InterPro" id="IPR012338">
    <property type="entry name" value="Beta-lactam/transpept-like"/>
</dbReference>
<feature type="chain" id="PRO_5043791727" evidence="2">
    <location>
        <begin position="27"/>
        <end position="458"/>
    </location>
</feature>
<dbReference type="InterPro" id="IPR050789">
    <property type="entry name" value="Diverse_Enzym_Activities"/>
</dbReference>
<dbReference type="InterPro" id="IPR001466">
    <property type="entry name" value="Beta-lactam-related"/>
</dbReference>
<dbReference type="PANTHER" id="PTHR43283:SF11">
    <property type="entry name" value="BETA-LACTAMASE-RELATED DOMAIN-CONTAINING PROTEIN"/>
    <property type="match status" value="1"/>
</dbReference>
<dbReference type="EMBL" id="CP151505">
    <property type="protein sequence ID" value="WZN61958.1"/>
    <property type="molecule type" value="Genomic_DNA"/>
</dbReference>
<feature type="signal peptide" evidence="2">
    <location>
        <begin position="1"/>
        <end position="26"/>
    </location>
</feature>
<feature type="domain" description="Beta-lactamase-related" evidence="3">
    <location>
        <begin position="35"/>
        <end position="215"/>
    </location>
</feature>
<keyword evidence="5" id="KW-1185">Reference proteome</keyword>
<evidence type="ECO:0000313" key="5">
    <source>
        <dbReference type="Proteomes" id="UP001472866"/>
    </source>
</evidence>
<name>A0AAX4P7A5_9CHLO</name>
<keyword evidence="1" id="KW-0378">Hydrolase</keyword>
<evidence type="ECO:0000256" key="2">
    <source>
        <dbReference type="SAM" id="SignalP"/>
    </source>
</evidence>
<sequence>MRKAATMVVWWAAVWWLAVVRHGASAAADDPWAGVRKIVDGGVSSRVYPGAAAIVGTKNGIVFEHYAGRQTYGEVPPHSTTNQEVGEDTIFDLASLSKVVATTSVVAQLYENGLIDLGARVASAELLGEGFASGGKAGVTVEDCLLHQAGFPPDPSPNYWDPTFGCRGAPLPDSQSFACSERCYGSLLNQTLDASPGERYVYSDLSMITMMFVAGKVVESKGLVPESSLLPECSRFPNSVAVQLQCYFEAYLRTAVVPAIELASGHAAEVFGYRPREEFWELASPTVTVAASKLNVTLQGRVEDGNAEMLGGVSGHAGVFATSRSVAALAHSLLFPGLGLSGKPSGYTFLNKTTVETFTTERDHSISSRALGWNTNDPRTRDEGWNLSCGDLLSPQTFMHLGYTGTMVCCDPEGEFYTVLLTNRVYPTDQGNGIHDVRRSFGDAVARVIRAGREEAIL</sequence>
<keyword evidence="2" id="KW-0732">Signal</keyword>
<dbReference type="Pfam" id="PF00144">
    <property type="entry name" value="Beta-lactamase"/>
    <property type="match status" value="2"/>
</dbReference>
<reference evidence="4 5" key="1">
    <citation type="submission" date="2024-03" db="EMBL/GenBank/DDBJ databases">
        <title>Complete genome sequence of the green alga Chloropicon roscoffensis RCC1871.</title>
        <authorList>
            <person name="Lemieux C."/>
            <person name="Pombert J.-F."/>
            <person name="Otis C."/>
            <person name="Turmel M."/>
        </authorList>
    </citation>
    <scope>NUCLEOTIDE SEQUENCE [LARGE SCALE GENOMIC DNA]</scope>
    <source>
        <strain evidence="4 5">RCC1871</strain>
    </source>
</reference>
<evidence type="ECO:0000259" key="3">
    <source>
        <dbReference type="Pfam" id="PF00144"/>
    </source>
</evidence>
<proteinExistence type="predicted"/>
<dbReference type="Proteomes" id="UP001472866">
    <property type="component" value="Chromosome 05"/>
</dbReference>
<protein>
    <submittedName>
        <fullName evidence="4">Beta-lactamase</fullName>
    </submittedName>
</protein>
<evidence type="ECO:0000256" key="1">
    <source>
        <dbReference type="ARBA" id="ARBA00022801"/>
    </source>
</evidence>
<dbReference type="GO" id="GO:0016787">
    <property type="term" value="F:hydrolase activity"/>
    <property type="evidence" value="ECO:0007669"/>
    <property type="project" value="UniProtKB-KW"/>
</dbReference>
<organism evidence="4 5">
    <name type="scientific">Chloropicon roscoffensis</name>
    <dbReference type="NCBI Taxonomy" id="1461544"/>
    <lineage>
        <taxon>Eukaryota</taxon>
        <taxon>Viridiplantae</taxon>
        <taxon>Chlorophyta</taxon>
        <taxon>Chloropicophyceae</taxon>
        <taxon>Chloropicales</taxon>
        <taxon>Chloropicaceae</taxon>
        <taxon>Chloropicon</taxon>
    </lineage>
</organism>
<dbReference type="PANTHER" id="PTHR43283">
    <property type="entry name" value="BETA-LACTAMASE-RELATED"/>
    <property type="match status" value="1"/>
</dbReference>
<accession>A0AAX4P7A5</accession>
<dbReference type="Gene3D" id="3.40.710.10">
    <property type="entry name" value="DD-peptidase/beta-lactamase superfamily"/>
    <property type="match status" value="1"/>
</dbReference>
<dbReference type="AlphaFoldDB" id="A0AAX4P7A5"/>
<evidence type="ECO:0000313" key="4">
    <source>
        <dbReference type="EMBL" id="WZN61958.1"/>
    </source>
</evidence>